<gene>
    <name evidence="1" type="ORF">METZ01_LOCUS120983</name>
</gene>
<organism evidence="1">
    <name type="scientific">marine metagenome</name>
    <dbReference type="NCBI Taxonomy" id="408172"/>
    <lineage>
        <taxon>unclassified sequences</taxon>
        <taxon>metagenomes</taxon>
        <taxon>ecological metagenomes</taxon>
    </lineage>
</organism>
<dbReference type="AlphaFoldDB" id="A0A381XTN0"/>
<reference evidence="1" key="1">
    <citation type="submission" date="2018-05" db="EMBL/GenBank/DDBJ databases">
        <authorList>
            <person name="Lanie J.A."/>
            <person name="Ng W.-L."/>
            <person name="Kazmierczak K.M."/>
            <person name="Andrzejewski T.M."/>
            <person name="Davidsen T.M."/>
            <person name="Wayne K.J."/>
            <person name="Tettelin H."/>
            <person name="Glass J.I."/>
            <person name="Rusch D."/>
            <person name="Podicherti R."/>
            <person name="Tsui H.-C.T."/>
            <person name="Winkler M.E."/>
        </authorList>
    </citation>
    <scope>NUCLEOTIDE SEQUENCE</scope>
</reference>
<proteinExistence type="predicted"/>
<protein>
    <submittedName>
        <fullName evidence="1">Uncharacterized protein</fullName>
    </submittedName>
</protein>
<accession>A0A381XTN0</accession>
<evidence type="ECO:0000313" key="1">
    <source>
        <dbReference type="EMBL" id="SVA68129.1"/>
    </source>
</evidence>
<name>A0A381XTN0_9ZZZZ</name>
<sequence length="72" mass="8115">MVKMRKFTFTDKSLPEGQQIKEIDSLGYKKAVKSYQISSKSPEVEVAWTSKAGNESLKIQKLPLGRGKKVDK</sequence>
<dbReference type="EMBL" id="UINC01016349">
    <property type="protein sequence ID" value="SVA68129.1"/>
    <property type="molecule type" value="Genomic_DNA"/>
</dbReference>